<proteinExistence type="predicted"/>
<dbReference type="AlphaFoldDB" id="A0A095B2Y6"/>
<sequence length="191" mass="20842">MTRLSVLGGCLFLLVSSGGAAWAQKPPPASSAQQAEPSPKVVVPDAGTWDVKQSDSKDGGAFCQLEGTFSDGRKLALLTGQRTYPHHTLMVEETSWPDMTGENIKLIFQSAKAEKWQQSYTMFGANDTLSTTLDMDDLRILFTGLSHSGWLVIGFPTGDEDTWVISMVGFMEKAKDFRECVSRVTEIEGAI</sequence>
<dbReference type="Proteomes" id="UP000029448">
    <property type="component" value="Unassembled WGS sequence"/>
</dbReference>
<evidence type="ECO:0000313" key="3">
    <source>
        <dbReference type="Proteomes" id="UP000029448"/>
    </source>
</evidence>
<feature type="chain" id="PRO_5001906811" evidence="1">
    <location>
        <begin position="24"/>
        <end position="191"/>
    </location>
</feature>
<protein>
    <submittedName>
        <fullName evidence="2">Uncharacterized protein</fullName>
    </submittedName>
</protein>
<evidence type="ECO:0000256" key="1">
    <source>
        <dbReference type="SAM" id="SignalP"/>
    </source>
</evidence>
<dbReference type="RefSeq" id="WP_035379911.1">
    <property type="nucleotide sequence ID" value="NZ_JACAOJ010000007.1"/>
</dbReference>
<evidence type="ECO:0000313" key="2">
    <source>
        <dbReference type="EMBL" id="KGB23288.1"/>
    </source>
</evidence>
<feature type="signal peptide" evidence="1">
    <location>
        <begin position="1"/>
        <end position="23"/>
    </location>
</feature>
<organism evidence="2 3">
    <name type="scientific">Acetobacter tropicalis</name>
    <dbReference type="NCBI Taxonomy" id="104102"/>
    <lineage>
        <taxon>Bacteria</taxon>
        <taxon>Pseudomonadati</taxon>
        <taxon>Pseudomonadota</taxon>
        <taxon>Alphaproteobacteria</taxon>
        <taxon>Acetobacterales</taxon>
        <taxon>Acetobacteraceae</taxon>
        <taxon>Acetobacter</taxon>
    </lineage>
</organism>
<keyword evidence="3" id="KW-1185">Reference proteome</keyword>
<keyword evidence="1" id="KW-0732">Signal</keyword>
<dbReference type="EMBL" id="JOKM01000062">
    <property type="protein sequence ID" value="KGB23288.1"/>
    <property type="molecule type" value="Genomic_DNA"/>
</dbReference>
<dbReference type="STRING" id="104102.AtDm6_1723"/>
<reference evidence="2 3" key="1">
    <citation type="submission" date="2014-06" db="EMBL/GenBank/DDBJ databases">
        <title>Functional and comparative genomic analyses of the Drosophila gut microbiota identify candidate symbiosis factors.</title>
        <authorList>
            <person name="Newell P.D."/>
            <person name="Chaston J.M."/>
            <person name="Douglas A.E."/>
        </authorList>
    </citation>
    <scope>NUCLEOTIDE SEQUENCE [LARGE SCALE GENOMIC DNA]</scope>
    <source>
        <strain evidence="2 3">DmCS_006</strain>
    </source>
</reference>
<gene>
    <name evidence="2" type="ORF">AtDm6_1723</name>
</gene>
<dbReference type="PATRIC" id="fig|104102.7.peg.1703"/>
<name>A0A095B2Y6_9PROT</name>
<accession>A0A095B2Y6</accession>
<dbReference type="GeneID" id="89477589"/>
<comment type="caution">
    <text evidence="2">The sequence shown here is derived from an EMBL/GenBank/DDBJ whole genome shotgun (WGS) entry which is preliminary data.</text>
</comment>